<evidence type="ECO:0000313" key="2">
    <source>
        <dbReference type="Proteomes" id="UP000010471"/>
    </source>
</evidence>
<evidence type="ECO:0008006" key="3">
    <source>
        <dbReference type="Google" id="ProtNLM"/>
    </source>
</evidence>
<dbReference type="STRING" id="1173027.Mic7113_5875"/>
<dbReference type="eggNOG" id="COG1413">
    <property type="taxonomic scope" value="Bacteria"/>
</dbReference>
<name>K9WMR1_9CYAN</name>
<dbReference type="PATRIC" id="fig|1173027.3.peg.6511"/>
<organism evidence="1 2">
    <name type="scientific">Allocoleopsis franciscana PCC 7113</name>
    <dbReference type="NCBI Taxonomy" id="1173027"/>
    <lineage>
        <taxon>Bacteria</taxon>
        <taxon>Bacillati</taxon>
        <taxon>Cyanobacteriota</taxon>
        <taxon>Cyanophyceae</taxon>
        <taxon>Coleofasciculales</taxon>
        <taxon>Coleofasciculaceae</taxon>
        <taxon>Allocoleopsis</taxon>
        <taxon>Allocoleopsis franciscana</taxon>
    </lineage>
</organism>
<reference evidence="1 2" key="1">
    <citation type="submission" date="2012-06" db="EMBL/GenBank/DDBJ databases">
        <title>Finished chromosome of genome of Microcoleus sp. PCC 7113.</title>
        <authorList>
            <consortium name="US DOE Joint Genome Institute"/>
            <person name="Gugger M."/>
            <person name="Coursin T."/>
            <person name="Rippka R."/>
            <person name="Tandeau De Marsac N."/>
            <person name="Huntemann M."/>
            <person name="Wei C.-L."/>
            <person name="Han J."/>
            <person name="Detter J.C."/>
            <person name="Han C."/>
            <person name="Tapia R."/>
            <person name="Chen A."/>
            <person name="Kyrpides N."/>
            <person name="Mavromatis K."/>
            <person name="Markowitz V."/>
            <person name="Szeto E."/>
            <person name="Ivanova N."/>
            <person name="Pagani I."/>
            <person name="Pati A."/>
            <person name="Goodwin L."/>
            <person name="Nordberg H.P."/>
            <person name="Cantor M.N."/>
            <person name="Hua S.X."/>
            <person name="Woyke T."/>
            <person name="Kerfeld C.A."/>
        </authorList>
    </citation>
    <scope>NUCLEOTIDE SEQUENCE [LARGE SCALE GENOMIC DNA]</scope>
    <source>
        <strain evidence="1 2">PCC 7113</strain>
    </source>
</reference>
<gene>
    <name evidence="1" type="ORF">Mic7113_5875</name>
</gene>
<evidence type="ECO:0000313" key="1">
    <source>
        <dbReference type="EMBL" id="AFZ21488.1"/>
    </source>
</evidence>
<dbReference type="HOGENOM" id="CLU_043658_0_0_3"/>
<accession>K9WMR1</accession>
<protein>
    <recommendedName>
        <fullName evidence="3">DUF1822 family protein</fullName>
    </recommendedName>
</protein>
<dbReference type="OrthoDB" id="526290at2"/>
<dbReference type="EMBL" id="CP003630">
    <property type="protein sequence ID" value="AFZ21488.1"/>
    <property type="molecule type" value="Genomic_DNA"/>
</dbReference>
<proteinExistence type="predicted"/>
<dbReference type="RefSeq" id="WP_015185617.1">
    <property type="nucleotide sequence ID" value="NC_019738.1"/>
</dbReference>
<dbReference type="AlphaFoldDB" id="K9WMR1"/>
<dbReference type="InterPro" id="IPR014951">
    <property type="entry name" value="DUF1822"/>
</dbReference>
<dbReference type="Pfam" id="PF08852">
    <property type="entry name" value="DUF1822"/>
    <property type="match status" value="1"/>
</dbReference>
<keyword evidence="2" id="KW-1185">Reference proteome</keyword>
<dbReference type="Proteomes" id="UP000010471">
    <property type="component" value="Chromosome"/>
</dbReference>
<sequence length="460" mass="52643">MTLTLQTLSSLYSEHLWLELSDSDLEQAKLASQGYSNETGCNYAYLNSLCLNCFLNWLQKNLNLEVYPSAFPNEQLLPQIWEFVSGCGINWGNKRLVLIPSDAIDMADFVVSQEWVDIPTLAADYYLPIRVDLEERYLHVWGFVSRKTLKAKADYDPIYRVYYLEQDWVVPNLEVMELASNFCFDEKGDVMPLPKLSETEAKNLIEELSKPSPYSPRLKATFEKWGALLNESHWLQELYKRRVQSVSPTISALSLWLDGVLEAGWQTFEELFQSKNLAPGFRMKQVRGIELETAEKVRRAVKQLYNSQSEIIFPSHIEELDALVYLIQNTQDESLRWKAAEYLWTIAPNYPGSAMRRVMDLGVQLMGHPIALMVAVLRKLDGKVAVLLRAYPMHNRGKLPPSLRLIGLDENGASIPGLEAVARSEPQDDYISLYFSAYVGERFSVRLTLKDTSITEQFVV</sequence>
<dbReference type="KEGG" id="mic:Mic7113_5875"/>